<accession>E1QSN6</accession>
<gene>
    <name evidence="2" type="ordered locus">Vdis_0140</name>
</gene>
<dbReference type="KEGG" id="vdi:Vdis_0140"/>
<reference evidence="2 3" key="1">
    <citation type="journal article" date="2010" name="Stand. Genomic Sci.">
        <title>Complete genome sequence of Vulcanisaeta distributa type strain (IC-017).</title>
        <authorList>
            <person name="Mavromatis K."/>
            <person name="Sikorski J."/>
            <person name="Pabst E."/>
            <person name="Teshima H."/>
            <person name="Lapidus A."/>
            <person name="Lucas S."/>
            <person name="Nolan M."/>
            <person name="Glavina Del Rio T."/>
            <person name="Cheng J.F."/>
            <person name="Bruce D."/>
            <person name="Goodwin L."/>
            <person name="Pitluck S."/>
            <person name="Liolios K."/>
            <person name="Ivanova N."/>
            <person name="Mikhailova N."/>
            <person name="Pati A."/>
            <person name="Chen A."/>
            <person name="Palaniappan K."/>
            <person name="Land M."/>
            <person name="Hauser L."/>
            <person name="Chang Y.J."/>
            <person name="Jeffries C.D."/>
            <person name="Rohde M."/>
            <person name="Spring S."/>
            <person name="Goker M."/>
            <person name="Wirth R."/>
            <person name="Woyke T."/>
            <person name="Bristow J."/>
            <person name="Eisen J.A."/>
            <person name="Markowitz V."/>
            <person name="Hugenholtz P."/>
            <person name="Klenk H.P."/>
            <person name="Kyrpides N.C."/>
        </authorList>
    </citation>
    <scope>NUCLEOTIDE SEQUENCE [LARGE SCALE GENOMIC DNA]</scope>
    <source>
        <strain evidence="3">DSM 14429 / JCM 11212 / NBRC 100878 / IC-017</strain>
    </source>
</reference>
<organism evidence="2 3">
    <name type="scientific">Vulcanisaeta distributa (strain DSM 14429 / JCM 11212 / NBRC 100878 / IC-017)</name>
    <dbReference type="NCBI Taxonomy" id="572478"/>
    <lineage>
        <taxon>Archaea</taxon>
        <taxon>Thermoproteota</taxon>
        <taxon>Thermoprotei</taxon>
        <taxon>Thermoproteales</taxon>
        <taxon>Thermoproteaceae</taxon>
        <taxon>Vulcanisaeta</taxon>
    </lineage>
</organism>
<feature type="transmembrane region" description="Helical" evidence="1">
    <location>
        <begin position="6"/>
        <end position="30"/>
    </location>
</feature>
<name>E1QSN6_VULDI</name>
<keyword evidence="1" id="KW-0472">Membrane</keyword>
<proteinExistence type="predicted"/>
<keyword evidence="3" id="KW-1185">Reference proteome</keyword>
<dbReference type="HOGENOM" id="CLU_3148176_0_0_2"/>
<evidence type="ECO:0000256" key="1">
    <source>
        <dbReference type="SAM" id="Phobius"/>
    </source>
</evidence>
<protein>
    <submittedName>
        <fullName evidence="2">Uncharacterized protein</fullName>
    </submittedName>
</protein>
<evidence type="ECO:0000313" key="2">
    <source>
        <dbReference type="EMBL" id="ADN49553.1"/>
    </source>
</evidence>
<dbReference type="AlphaFoldDB" id="E1QSN6"/>
<dbReference type="STRING" id="572478.Vdis_0140"/>
<sequence length="48" mass="5304">MVNEEVISHVVPFVLLLMSDCTVSMAYSVIKSVDWSISCLNGDQDLNT</sequence>
<dbReference type="Proteomes" id="UP000006681">
    <property type="component" value="Chromosome"/>
</dbReference>
<evidence type="ECO:0000313" key="3">
    <source>
        <dbReference type="Proteomes" id="UP000006681"/>
    </source>
</evidence>
<keyword evidence="1" id="KW-1133">Transmembrane helix</keyword>
<keyword evidence="1" id="KW-0812">Transmembrane</keyword>
<dbReference type="EMBL" id="CP002100">
    <property type="protein sequence ID" value="ADN49553.1"/>
    <property type="molecule type" value="Genomic_DNA"/>
</dbReference>
<reference evidence="3" key="2">
    <citation type="journal article" date="2010" name="Stand. Genomic Sci.">
        <title>Complete genome sequence of Vulcanisaeta distributa type strain (IC-017T).</title>
        <authorList>
            <person name="Mavromatis K."/>
            <person name="Sikorski J."/>
            <person name="Pabst E."/>
            <person name="Teshima H."/>
            <person name="Lapidus A."/>
            <person name="Lucas S."/>
            <person name="Nolan M."/>
            <person name="Glavina Del Rio T."/>
            <person name="Cheng J."/>
            <person name="Bruce D."/>
            <person name="Goodwin L."/>
            <person name="Pitluck S."/>
            <person name="Liolios K."/>
            <person name="Ivanova N."/>
            <person name="Mikhailova N."/>
            <person name="Pati A."/>
            <person name="Chen A."/>
            <person name="Palaniappan K."/>
            <person name="Land M."/>
            <person name="Hauser L."/>
            <person name="Chang Y."/>
            <person name="Jeffries C."/>
            <person name="Rohde M."/>
            <person name="Spring S."/>
            <person name="Goker M."/>
            <person name="Wirth R."/>
            <person name="Woyke T."/>
            <person name="Bristow J."/>
            <person name="Eisen J."/>
            <person name="Markowitz V."/>
            <person name="Hugenholtz P."/>
            <person name="Klenk H."/>
            <person name="Kyrpides N."/>
        </authorList>
    </citation>
    <scope>NUCLEOTIDE SEQUENCE [LARGE SCALE GENOMIC DNA]</scope>
    <source>
        <strain evidence="3">DSM 14429 / JCM 11212 / NBRC 100878 / IC-017</strain>
    </source>
</reference>